<dbReference type="PANTHER" id="PTHR36451:SF1">
    <property type="entry name" value="OMEGA-HYDROXY-BETA-DIHYDROMENAQUINONE-9 SULFOTRANSFERASE STF3"/>
    <property type="match status" value="1"/>
</dbReference>
<accession>A0A0B1ZF73</accession>
<dbReference type="EMBL" id="JTDI01000007">
    <property type="protein sequence ID" value="KHK89694.1"/>
    <property type="molecule type" value="Genomic_DNA"/>
</dbReference>
<dbReference type="AlphaFoldDB" id="A0A0B1ZF73"/>
<dbReference type="Gene3D" id="3.40.50.300">
    <property type="entry name" value="P-loop containing nucleotide triphosphate hydrolases"/>
    <property type="match status" value="1"/>
</dbReference>
<dbReference type="SUPFAM" id="SSF52540">
    <property type="entry name" value="P-loop containing nucleoside triphosphate hydrolases"/>
    <property type="match status" value="1"/>
</dbReference>
<dbReference type="InterPro" id="IPR052736">
    <property type="entry name" value="Stf3_sulfotransferase"/>
</dbReference>
<organism evidence="1 2">
    <name type="scientific">Novosphingobium malaysiense</name>
    <dbReference type="NCBI Taxonomy" id="1348853"/>
    <lineage>
        <taxon>Bacteria</taxon>
        <taxon>Pseudomonadati</taxon>
        <taxon>Pseudomonadota</taxon>
        <taxon>Alphaproteobacteria</taxon>
        <taxon>Sphingomonadales</taxon>
        <taxon>Sphingomonadaceae</taxon>
        <taxon>Novosphingobium</taxon>
    </lineage>
</organism>
<evidence type="ECO:0000313" key="2">
    <source>
        <dbReference type="Proteomes" id="UP000031057"/>
    </source>
</evidence>
<gene>
    <name evidence="1" type="ORF">LK12_20235</name>
</gene>
<dbReference type="Proteomes" id="UP000031057">
    <property type="component" value="Unassembled WGS sequence"/>
</dbReference>
<evidence type="ECO:0008006" key="3">
    <source>
        <dbReference type="Google" id="ProtNLM"/>
    </source>
</evidence>
<dbReference type="STRING" id="1348853.LK12_20235"/>
<reference evidence="1 2" key="1">
    <citation type="submission" date="2014-10" db="EMBL/GenBank/DDBJ databases">
        <title>Genome sequence of Novosphingobium malaysiense MUSC 273(T).</title>
        <authorList>
            <person name="Lee L.-H."/>
        </authorList>
    </citation>
    <scope>NUCLEOTIDE SEQUENCE [LARGE SCALE GENOMIC DNA]</scope>
    <source>
        <strain evidence="1 2">MUSC 273</strain>
    </source>
</reference>
<dbReference type="Pfam" id="PF13469">
    <property type="entry name" value="Sulfotransfer_3"/>
    <property type="match status" value="1"/>
</dbReference>
<dbReference type="InterPro" id="IPR027417">
    <property type="entry name" value="P-loop_NTPase"/>
</dbReference>
<protein>
    <recommendedName>
        <fullName evidence="3">Sulfotransferase</fullName>
    </recommendedName>
</protein>
<name>A0A0B1ZF73_9SPHN</name>
<proteinExistence type="predicted"/>
<dbReference type="PANTHER" id="PTHR36451">
    <property type="entry name" value="PAPS-DEPENDENT SULFOTRANSFERASE STF3"/>
    <property type="match status" value="1"/>
</dbReference>
<keyword evidence="2" id="KW-1185">Reference proteome</keyword>
<comment type="caution">
    <text evidence="1">The sequence shown here is derived from an EMBL/GenBank/DDBJ whole genome shotgun (WGS) entry which is preliminary data.</text>
</comment>
<sequence>MVLAGCDDFGAEGWREGLERSLDAFARIPLTEQARAAVQQKIVQDLTTRLQIEQWYKQHPDTAAQEMEAPVFVVGLPRTGTTATVAMLALDPAFRFLRMWEGQEPVPPPVAGEEESDPRVNAAREAARAYEKGHIHLFDPDGPEEDLALLAGLDMHAYHGAYPMPDDYVKWWMAEDFASTYAFHARVLKMLQSRRPPNRWLLKSPPHLFKLDAIARQYPDARFIMTHRDPCKVIPSVASLHHVLHSERCLPGSLDKLSSGRKLLAFWSEGMRRGLAARTQIGEERFIDVFNEDVIHRPLETFERVYAHLGMDLTPQVRARLEEYSSRNAPGAFGKHRYTLEEYGLSQDAIHEAFGDYLGRFAVA</sequence>
<evidence type="ECO:0000313" key="1">
    <source>
        <dbReference type="EMBL" id="KHK89694.1"/>
    </source>
</evidence>